<name>A0A3Q9I9N1_9BACL</name>
<protein>
    <submittedName>
        <fullName evidence="2">Nucleotidyltransferase family protein</fullName>
    </submittedName>
</protein>
<dbReference type="OrthoDB" id="285216at2"/>
<keyword evidence="3" id="KW-1185">Reference proteome</keyword>
<dbReference type="SUPFAM" id="SSF53448">
    <property type="entry name" value="Nucleotide-diphospho-sugar transferases"/>
    <property type="match status" value="1"/>
</dbReference>
<reference evidence="3" key="1">
    <citation type="submission" date="2018-12" db="EMBL/GenBank/DDBJ databases">
        <title>Complete genome sequence of Paenibacillus sp. MBLB1234.</title>
        <authorList>
            <person name="Nam Y.-D."/>
            <person name="Kang J."/>
            <person name="Chung W.-H."/>
            <person name="Park Y.S."/>
        </authorList>
    </citation>
    <scope>NUCLEOTIDE SEQUENCE [LARGE SCALE GENOMIC DNA]</scope>
    <source>
        <strain evidence="3">MBLB1234</strain>
    </source>
</reference>
<dbReference type="EMBL" id="CP034346">
    <property type="protein sequence ID" value="AZS15876.1"/>
    <property type="molecule type" value="Genomic_DNA"/>
</dbReference>
<dbReference type="PANTHER" id="PTHR43777">
    <property type="entry name" value="MOLYBDENUM COFACTOR CYTIDYLYLTRANSFERASE"/>
    <property type="match status" value="1"/>
</dbReference>
<evidence type="ECO:0000313" key="3">
    <source>
        <dbReference type="Proteomes" id="UP000270678"/>
    </source>
</evidence>
<dbReference type="Pfam" id="PF12804">
    <property type="entry name" value="NTP_transf_3"/>
    <property type="match status" value="1"/>
</dbReference>
<proteinExistence type="predicted"/>
<dbReference type="Proteomes" id="UP000270678">
    <property type="component" value="Chromosome"/>
</dbReference>
<evidence type="ECO:0000259" key="1">
    <source>
        <dbReference type="Pfam" id="PF12804"/>
    </source>
</evidence>
<dbReference type="InterPro" id="IPR025877">
    <property type="entry name" value="MobA-like_NTP_Trfase"/>
</dbReference>
<dbReference type="InterPro" id="IPR029044">
    <property type="entry name" value="Nucleotide-diphossugar_trans"/>
</dbReference>
<dbReference type="PANTHER" id="PTHR43777:SF1">
    <property type="entry name" value="MOLYBDENUM COFACTOR CYTIDYLYLTRANSFERASE"/>
    <property type="match status" value="1"/>
</dbReference>
<keyword evidence="2" id="KW-0808">Transferase</keyword>
<dbReference type="AlphaFoldDB" id="A0A3Q9I9N1"/>
<dbReference type="CDD" id="cd04182">
    <property type="entry name" value="GT_2_like_f"/>
    <property type="match status" value="1"/>
</dbReference>
<dbReference type="KEGG" id="plut:EI981_16495"/>
<evidence type="ECO:0000313" key="2">
    <source>
        <dbReference type="EMBL" id="AZS15876.1"/>
    </source>
</evidence>
<gene>
    <name evidence="2" type="ORF">EI981_16495</name>
</gene>
<dbReference type="GO" id="GO:0016779">
    <property type="term" value="F:nucleotidyltransferase activity"/>
    <property type="evidence" value="ECO:0007669"/>
    <property type="project" value="UniProtKB-ARBA"/>
</dbReference>
<sequence length="213" mass="23819">MLHNRVHGIYLAAGQSSRMGVNKLKLRLGDMSLGSYALHAAINSNLDYVWVIAGDAGADWIDSSFFEEPMKRKWSAIYCPEASKGQAYSLRCGIEAAISMETAAVMIFLADQPLVTSEMINELLQRYDKESAYDRSVNYVASASDGLPRPPVIFGQRMYPDLLRLQGDQGARYLIRQGIQGICLEFDDPDLFMDVDTEEDYRFLLAKTGILKS</sequence>
<accession>A0A3Q9I9N1</accession>
<feature type="domain" description="MobA-like NTP transferase" evidence="1">
    <location>
        <begin position="8"/>
        <end position="177"/>
    </location>
</feature>
<dbReference type="Gene3D" id="3.90.550.10">
    <property type="entry name" value="Spore Coat Polysaccharide Biosynthesis Protein SpsA, Chain A"/>
    <property type="match status" value="1"/>
</dbReference>
<dbReference type="RefSeq" id="WP_126999944.1">
    <property type="nucleotide sequence ID" value="NZ_CP034346.1"/>
</dbReference>
<organism evidence="2 3">
    <name type="scientific">Paenibacillus lutimineralis</name>
    <dbReference type="NCBI Taxonomy" id="2707005"/>
    <lineage>
        <taxon>Bacteria</taxon>
        <taxon>Bacillati</taxon>
        <taxon>Bacillota</taxon>
        <taxon>Bacilli</taxon>
        <taxon>Bacillales</taxon>
        <taxon>Paenibacillaceae</taxon>
        <taxon>Paenibacillus</taxon>
    </lineage>
</organism>